<dbReference type="Gene3D" id="3.40.630.30">
    <property type="match status" value="1"/>
</dbReference>
<dbReference type="GO" id="GO:0016747">
    <property type="term" value="F:acyltransferase activity, transferring groups other than amino-acyl groups"/>
    <property type="evidence" value="ECO:0007669"/>
    <property type="project" value="InterPro"/>
</dbReference>
<dbReference type="CDD" id="cd04301">
    <property type="entry name" value="NAT_SF"/>
    <property type="match status" value="1"/>
</dbReference>
<evidence type="ECO:0000313" key="2">
    <source>
        <dbReference type="EMBL" id="TQV82391.1"/>
    </source>
</evidence>
<dbReference type="InterPro" id="IPR000182">
    <property type="entry name" value="GNAT_dom"/>
</dbReference>
<keyword evidence="3" id="KW-1185">Reference proteome</keyword>
<dbReference type="PROSITE" id="PS51186">
    <property type="entry name" value="GNAT"/>
    <property type="match status" value="1"/>
</dbReference>
<sequence>MVELAVSGVLYRNVRPIDSNSIFCIVKKLSSLEINSFYHYLIFCSYFKKTSSVAILDKKIVGFCLGFSHEKNNKVLFIWQVGVLPNYQNYGFAKTLISYLIDVNKAGAIQATIDKNNAVSEKLFQSISKIYRGELFEKKVYLKSNYEYLKKNETLIQIDIEEIGINL</sequence>
<dbReference type="Proteomes" id="UP000319732">
    <property type="component" value="Unassembled WGS sequence"/>
</dbReference>
<dbReference type="Pfam" id="PF00583">
    <property type="entry name" value="Acetyltransf_1"/>
    <property type="match status" value="1"/>
</dbReference>
<keyword evidence="2" id="KW-0808">Transferase</keyword>
<gene>
    <name evidence="2" type="ORF">FKG94_06500</name>
</gene>
<name>A0A545TYV9_9GAMM</name>
<dbReference type="AlphaFoldDB" id="A0A545TYV9"/>
<accession>A0A545TYV9</accession>
<protein>
    <submittedName>
        <fullName evidence="2">GNAT family N-acetyltransferase</fullName>
    </submittedName>
</protein>
<dbReference type="RefSeq" id="WP_142903407.1">
    <property type="nucleotide sequence ID" value="NZ_ML660090.1"/>
</dbReference>
<evidence type="ECO:0000259" key="1">
    <source>
        <dbReference type="PROSITE" id="PS51186"/>
    </source>
</evidence>
<reference evidence="2 3" key="1">
    <citation type="submission" date="2019-06" db="EMBL/GenBank/DDBJ databases">
        <title>Whole genome sequence for Cellvibrionaceae sp. R142.</title>
        <authorList>
            <person name="Wang G."/>
        </authorList>
    </citation>
    <scope>NUCLEOTIDE SEQUENCE [LARGE SCALE GENOMIC DNA]</scope>
    <source>
        <strain evidence="2 3">R142</strain>
    </source>
</reference>
<dbReference type="EMBL" id="VHSG01000007">
    <property type="protein sequence ID" value="TQV82391.1"/>
    <property type="molecule type" value="Genomic_DNA"/>
</dbReference>
<dbReference type="InterPro" id="IPR016181">
    <property type="entry name" value="Acyl_CoA_acyltransferase"/>
</dbReference>
<comment type="caution">
    <text evidence="2">The sequence shown here is derived from an EMBL/GenBank/DDBJ whole genome shotgun (WGS) entry which is preliminary data.</text>
</comment>
<organism evidence="2 3">
    <name type="scientific">Exilibacterium tricleocarpae</name>
    <dbReference type="NCBI Taxonomy" id="2591008"/>
    <lineage>
        <taxon>Bacteria</taxon>
        <taxon>Pseudomonadati</taxon>
        <taxon>Pseudomonadota</taxon>
        <taxon>Gammaproteobacteria</taxon>
        <taxon>Cellvibrionales</taxon>
        <taxon>Cellvibrionaceae</taxon>
        <taxon>Exilibacterium</taxon>
    </lineage>
</organism>
<dbReference type="SUPFAM" id="SSF55729">
    <property type="entry name" value="Acyl-CoA N-acyltransferases (Nat)"/>
    <property type="match status" value="1"/>
</dbReference>
<proteinExistence type="predicted"/>
<dbReference type="OrthoDB" id="2436196at2"/>
<feature type="domain" description="N-acetyltransferase" evidence="1">
    <location>
        <begin position="9"/>
        <end position="153"/>
    </location>
</feature>
<evidence type="ECO:0000313" key="3">
    <source>
        <dbReference type="Proteomes" id="UP000319732"/>
    </source>
</evidence>